<dbReference type="Proteomes" id="UP001499878">
    <property type="component" value="Unassembled WGS sequence"/>
</dbReference>
<evidence type="ECO:0000256" key="3">
    <source>
        <dbReference type="ARBA" id="ARBA00022475"/>
    </source>
</evidence>
<keyword evidence="11" id="KW-1185">Reference proteome</keyword>
<organism evidence="10 11">
    <name type="scientific">Streptomyces thinghirensis</name>
    <dbReference type="NCBI Taxonomy" id="551547"/>
    <lineage>
        <taxon>Bacteria</taxon>
        <taxon>Bacillati</taxon>
        <taxon>Actinomycetota</taxon>
        <taxon>Actinomycetes</taxon>
        <taxon>Kitasatosporales</taxon>
        <taxon>Streptomycetaceae</taxon>
        <taxon>Streptomyces</taxon>
    </lineage>
</organism>
<feature type="region of interest" description="Disordered" evidence="8">
    <location>
        <begin position="1"/>
        <end position="38"/>
    </location>
</feature>
<dbReference type="InterPro" id="IPR000515">
    <property type="entry name" value="MetI-like"/>
</dbReference>
<evidence type="ECO:0000313" key="11">
    <source>
        <dbReference type="Proteomes" id="UP001499878"/>
    </source>
</evidence>
<dbReference type="InterPro" id="IPR035906">
    <property type="entry name" value="MetI-like_sf"/>
</dbReference>
<dbReference type="Gene3D" id="1.10.3720.10">
    <property type="entry name" value="MetI-like"/>
    <property type="match status" value="1"/>
</dbReference>
<comment type="similarity">
    <text evidence="7">Belongs to the binding-protein-dependent transport system permease family.</text>
</comment>
<keyword evidence="2 7" id="KW-0813">Transport</keyword>
<feature type="transmembrane region" description="Helical" evidence="7">
    <location>
        <begin position="282"/>
        <end position="303"/>
    </location>
</feature>
<keyword evidence="5 7" id="KW-1133">Transmembrane helix</keyword>
<comment type="caution">
    <text evidence="10">The sequence shown here is derived from an EMBL/GenBank/DDBJ whole genome shotgun (WGS) entry which is preliminary data.</text>
</comment>
<keyword evidence="4 7" id="KW-0812">Transmembrane</keyword>
<comment type="subcellular location">
    <subcellularLocation>
        <location evidence="1 7">Cell membrane</location>
        <topology evidence="1 7">Multi-pass membrane protein</topology>
    </subcellularLocation>
</comment>
<evidence type="ECO:0000256" key="4">
    <source>
        <dbReference type="ARBA" id="ARBA00022692"/>
    </source>
</evidence>
<evidence type="ECO:0000256" key="5">
    <source>
        <dbReference type="ARBA" id="ARBA00022989"/>
    </source>
</evidence>
<gene>
    <name evidence="10" type="ORF">GCM10023323_40660</name>
</gene>
<keyword evidence="6 7" id="KW-0472">Membrane</keyword>
<dbReference type="SUPFAM" id="SSF161098">
    <property type="entry name" value="MetI-like"/>
    <property type="match status" value="1"/>
</dbReference>
<dbReference type="CDD" id="cd06261">
    <property type="entry name" value="TM_PBP2"/>
    <property type="match status" value="1"/>
</dbReference>
<feature type="transmembrane region" description="Helical" evidence="7">
    <location>
        <begin position="179"/>
        <end position="199"/>
    </location>
</feature>
<dbReference type="PANTHER" id="PTHR43744">
    <property type="entry name" value="ABC TRANSPORTER PERMEASE PROTEIN MG189-RELATED-RELATED"/>
    <property type="match status" value="1"/>
</dbReference>
<evidence type="ECO:0000256" key="2">
    <source>
        <dbReference type="ARBA" id="ARBA00022448"/>
    </source>
</evidence>
<protein>
    <submittedName>
        <fullName evidence="10">Carbohydrate ABC transporter permease</fullName>
    </submittedName>
</protein>
<evidence type="ECO:0000256" key="1">
    <source>
        <dbReference type="ARBA" id="ARBA00004651"/>
    </source>
</evidence>
<dbReference type="EMBL" id="BAABJR010000009">
    <property type="protein sequence ID" value="GAA5210953.1"/>
    <property type="molecule type" value="Genomic_DNA"/>
</dbReference>
<dbReference type="PROSITE" id="PS50928">
    <property type="entry name" value="ABC_TM1"/>
    <property type="match status" value="1"/>
</dbReference>
<feature type="transmembrane region" description="Helical" evidence="7">
    <location>
        <begin position="47"/>
        <end position="68"/>
    </location>
</feature>
<evidence type="ECO:0000256" key="8">
    <source>
        <dbReference type="SAM" id="MobiDB-lite"/>
    </source>
</evidence>
<dbReference type="Pfam" id="PF00528">
    <property type="entry name" value="BPD_transp_1"/>
    <property type="match status" value="1"/>
</dbReference>
<sequence length="318" mass="34833">MTLLDKTVPVAASADKSDAGGGHTRRRRRQHDDGLPVGHHRSRASQLLVLAGLALFALYSVAPVWWLLVSATKDQQGLLYSNGLWFSDFRLFENIETVLTYNDGIFVRWLLNTLLYAGVGGFACMLVSVAAGYALSRFDFPGRRFGMALVVGSFLLPGALLTLPMYLLFTEIGLVDTAWAVLIPTVISPFSVYLAKIYADGAVPEELIEAARIDGAGELRIFFTIVMRLMTTGAATVFLLAFVHSWNGFFLPLTMLQGEDKWTLSVGLFAWNAKRTSTEVDLSALVLTGALLSVIPLAIFMIAMQRYWKSGVTLGALK</sequence>
<dbReference type="RefSeq" id="WP_345632300.1">
    <property type="nucleotide sequence ID" value="NZ_BAABJR010000009.1"/>
</dbReference>
<evidence type="ECO:0000256" key="7">
    <source>
        <dbReference type="RuleBase" id="RU363032"/>
    </source>
</evidence>
<feature type="transmembrane region" description="Helical" evidence="7">
    <location>
        <begin position="219"/>
        <end position="243"/>
    </location>
</feature>
<evidence type="ECO:0000256" key="6">
    <source>
        <dbReference type="ARBA" id="ARBA00023136"/>
    </source>
</evidence>
<evidence type="ECO:0000259" key="9">
    <source>
        <dbReference type="PROSITE" id="PS50928"/>
    </source>
</evidence>
<dbReference type="PANTHER" id="PTHR43744:SF12">
    <property type="entry name" value="ABC TRANSPORTER PERMEASE PROTEIN MG189-RELATED"/>
    <property type="match status" value="1"/>
</dbReference>
<feature type="domain" description="ABC transmembrane type-1" evidence="9">
    <location>
        <begin position="110"/>
        <end position="303"/>
    </location>
</feature>
<accession>A0ABP9T4L5</accession>
<name>A0ABP9T4L5_9ACTN</name>
<keyword evidence="3" id="KW-1003">Cell membrane</keyword>
<feature type="transmembrane region" description="Helical" evidence="7">
    <location>
        <begin position="147"/>
        <end position="167"/>
    </location>
</feature>
<reference evidence="11" key="1">
    <citation type="journal article" date="2019" name="Int. J. Syst. Evol. Microbiol.">
        <title>The Global Catalogue of Microorganisms (GCM) 10K type strain sequencing project: providing services to taxonomists for standard genome sequencing and annotation.</title>
        <authorList>
            <consortium name="The Broad Institute Genomics Platform"/>
            <consortium name="The Broad Institute Genome Sequencing Center for Infectious Disease"/>
            <person name="Wu L."/>
            <person name="Ma J."/>
        </authorList>
    </citation>
    <scope>NUCLEOTIDE SEQUENCE [LARGE SCALE GENOMIC DNA]</scope>
    <source>
        <strain evidence="11">JCM 18306</strain>
    </source>
</reference>
<evidence type="ECO:0000313" key="10">
    <source>
        <dbReference type="EMBL" id="GAA5210953.1"/>
    </source>
</evidence>
<feature type="transmembrane region" description="Helical" evidence="7">
    <location>
        <begin position="114"/>
        <end position="135"/>
    </location>
</feature>
<proteinExistence type="inferred from homology"/>